<evidence type="ECO:0000259" key="7">
    <source>
        <dbReference type="PROSITE" id="PS50103"/>
    </source>
</evidence>
<dbReference type="PANTHER" id="PTHR12547:SF18">
    <property type="entry name" value="PROTEIN TIS11"/>
    <property type="match status" value="1"/>
</dbReference>
<evidence type="ECO:0000256" key="3">
    <source>
        <dbReference type="ARBA" id="ARBA00022771"/>
    </source>
</evidence>
<feature type="zinc finger region" description="C3H1-type" evidence="5">
    <location>
        <begin position="198"/>
        <end position="226"/>
    </location>
</feature>
<feature type="compositionally biased region" description="Polar residues" evidence="6">
    <location>
        <begin position="247"/>
        <end position="261"/>
    </location>
</feature>
<dbReference type="PROSITE" id="PS50103">
    <property type="entry name" value="ZF_C3H1"/>
    <property type="match status" value="2"/>
</dbReference>
<dbReference type="SUPFAM" id="SSF90229">
    <property type="entry name" value="CCCH zinc finger"/>
    <property type="match status" value="2"/>
</dbReference>
<dbReference type="Gene3D" id="4.10.1000.10">
    <property type="entry name" value="Zinc finger, CCCH-type"/>
    <property type="match status" value="2"/>
</dbReference>
<evidence type="ECO:0000256" key="6">
    <source>
        <dbReference type="SAM" id="MobiDB-lite"/>
    </source>
</evidence>
<organism evidence="8 9">
    <name type="scientific">Entomortierella parvispora</name>
    <dbReference type="NCBI Taxonomy" id="205924"/>
    <lineage>
        <taxon>Eukaryota</taxon>
        <taxon>Fungi</taxon>
        <taxon>Fungi incertae sedis</taxon>
        <taxon>Mucoromycota</taxon>
        <taxon>Mortierellomycotina</taxon>
        <taxon>Mortierellomycetes</taxon>
        <taxon>Mortierellales</taxon>
        <taxon>Mortierellaceae</taxon>
        <taxon>Entomortierella</taxon>
    </lineage>
</organism>
<protein>
    <recommendedName>
        <fullName evidence="7">C3H1-type domain-containing protein</fullName>
    </recommendedName>
</protein>
<accession>A0A9P3HH95</accession>
<dbReference type="EMBL" id="BQFW01000012">
    <property type="protein sequence ID" value="GJJ76695.1"/>
    <property type="molecule type" value="Genomic_DNA"/>
</dbReference>
<gene>
    <name evidence="8" type="ORF">EMPS_09054</name>
</gene>
<evidence type="ECO:0000256" key="1">
    <source>
        <dbReference type="ARBA" id="ARBA00022723"/>
    </source>
</evidence>
<keyword evidence="9" id="KW-1185">Reference proteome</keyword>
<dbReference type="Pfam" id="PF00642">
    <property type="entry name" value="zf-CCCH"/>
    <property type="match status" value="2"/>
</dbReference>
<comment type="caution">
    <text evidence="8">The sequence shown here is derived from an EMBL/GenBank/DDBJ whole genome shotgun (WGS) entry which is preliminary data.</text>
</comment>
<dbReference type="InterPro" id="IPR000571">
    <property type="entry name" value="Znf_CCCH"/>
</dbReference>
<feature type="region of interest" description="Disordered" evidence="6">
    <location>
        <begin position="241"/>
        <end position="268"/>
    </location>
</feature>
<keyword evidence="1 5" id="KW-0479">Metal-binding</keyword>
<reference evidence="8" key="2">
    <citation type="journal article" date="2022" name="Microbiol. Resour. Announc.">
        <title>Whole-Genome Sequence of Entomortierella parvispora E1425, a Mucoromycotan Fungus Associated with Burkholderiaceae-Related Endosymbiotic Bacteria.</title>
        <authorList>
            <person name="Herlambang A."/>
            <person name="Guo Y."/>
            <person name="Takashima Y."/>
            <person name="Narisawa K."/>
            <person name="Ohta H."/>
            <person name="Nishizawa T."/>
        </authorList>
    </citation>
    <scope>NUCLEOTIDE SEQUENCE</scope>
    <source>
        <strain evidence="8">E1425</strain>
    </source>
</reference>
<evidence type="ECO:0000256" key="2">
    <source>
        <dbReference type="ARBA" id="ARBA00022737"/>
    </source>
</evidence>
<dbReference type="InterPro" id="IPR045877">
    <property type="entry name" value="ZFP36-like"/>
</dbReference>
<keyword evidence="2" id="KW-0677">Repeat</keyword>
<proteinExistence type="predicted"/>
<feature type="domain" description="C3H1-type" evidence="7">
    <location>
        <begin position="160"/>
        <end position="188"/>
    </location>
</feature>
<dbReference type="FunFam" id="4.10.1000.10:FF:000001">
    <property type="entry name" value="zinc finger CCCH domain-containing protein 15-like"/>
    <property type="match status" value="1"/>
</dbReference>
<dbReference type="InterPro" id="IPR036855">
    <property type="entry name" value="Znf_CCCH_sf"/>
</dbReference>
<feature type="compositionally biased region" description="Polar residues" evidence="6">
    <location>
        <begin position="134"/>
        <end position="153"/>
    </location>
</feature>
<dbReference type="OrthoDB" id="410307at2759"/>
<name>A0A9P3HH95_9FUNG</name>
<keyword evidence="3 5" id="KW-0863">Zinc-finger</keyword>
<evidence type="ECO:0000256" key="5">
    <source>
        <dbReference type="PROSITE-ProRule" id="PRU00723"/>
    </source>
</evidence>
<feature type="region of interest" description="Disordered" evidence="6">
    <location>
        <begin position="101"/>
        <end position="156"/>
    </location>
</feature>
<evidence type="ECO:0000313" key="9">
    <source>
        <dbReference type="Proteomes" id="UP000827284"/>
    </source>
</evidence>
<keyword evidence="4 5" id="KW-0862">Zinc</keyword>
<feature type="zinc finger region" description="C3H1-type" evidence="5">
    <location>
        <begin position="160"/>
        <end position="188"/>
    </location>
</feature>
<dbReference type="PANTHER" id="PTHR12547">
    <property type="entry name" value="CCCH ZINC FINGER/TIS11-RELATED"/>
    <property type="match status" value="1"/>
</dbReference>
<evidence type="ECO:0000256" key="4">
    <source>
        <dbReference type="ARBA" id="ARBA00022833"/>
    </source>
</evidence>
<dbReference type="Proteomes" id="UP000827284">
    <property type="component" value="Unassembled WGS sequence"/>
</dbReference>
<dbReference type="AlphaFoldDB" id="A0A9P3HH95"/>
<feature type="domain" description="C3H1-type" evidence="7">
    <location>
        <begin position="198"/>
        <end position="226"/>
    </location>
</feature>
<dbReference type="GO" id="GO:0008270">
    <property type="term" value="F:zinc ion binding"/>
    <property type="evidence" value="ECO:0007669"/>
    <property type="project" value="UniProtKB-KW"/>
</dbReference>
<evidence type="ECO:0000313" key="8">
    <source>
        <dbReference type="EMBL" id="GJJ76695.1"/>
    </source>
</evidence>
<sequence>MGASEVLTIPTYATAGAFSRRKRSTRPIPRALSLVETSDAFIPELSAQESLGGTSMDLGGAVVFSVNPPASPQSSDTYSEDQDAFHRAWCTSYDNPAPIVSSAPRVSHVDRGPAHPVPSRYPEAPKSTDIGSAGDQSNSNKRPQGSRRSSVAENSRKSELYKTELCVSLTSGLPCKYGDQCQFAHSRQELQQVARHPRYKTQLCTSYQTSGYCKYNDRCTFVHRLEESRVPLSILFENSPKQAPRVRTNSGPLPAPTTNFPEPQPLRLRPPKGEVMFDQMPMAKPVDTNTYQINIAGEIHPLTALPISDSRAHVAVGETQAQRQYHHLRSSSASSWDSLNALIDARPTLGIQEPQQYYALPARNEQLEVRGVAFDEAFKPLWDSHQLGFDDWGYDNSGLNEVEWAAQLARFIWTPQNEFHI</sequence>
<dbReference type="GO" id="GO:0003729">
    <property type="term" value="F:mRNA binding"/>
    <property type="evidence" value="ECO:0007669"/>
    <property type="project" value="InterPro"/>
</dbReference>
<dbReference type="SMART" id="SM00356">
    <property type="entry name" value="ZnF_C3H1"/>
    <property type="match status" value="2"/>
</dbReference>
<reference evidence="8" key="1">
    <citation type="submission" date="2021-11" db="EMBL/GenBank/DDBJ databases">
        <authorList>
            <person name="Herlambang A."/>
            <person name="Guo Y."/>
            <person name="Takashima Y."/>
            <person name="Nishizawa T."/>
        </authorList>
    </citation>
    <scope>NUCLEOTIDE SEQUENCE</scope>
    <source>
        <strain evidence="8">E1425</strain>
    </source>
</reference>